<comment type="caution">
    <text evidence="9">The sequence shown here is derived from an EMBL/GenBank/DDBJ whole genome shotgun (WGS) entry which is preliminary data.</text>
</comment>
<evidence type="ECO:0000313" key="10">
    <source>
        <dbReference type="EMBL" id="CAL1127139.1"/>
    </source>
</evidence>
<dbReference type="InterPro" id="IPR013083">
    <property type="entry name" value="Znf_RING/FYVE/PHD"/>
</dbReference>
<dbReference type="InterPro" id="IPR000608">
    <property type="entry name" value="UBC"/>
</dbReference>
<dbReference type="GO" id="GO:0016874">
    <property type="term" value="F:ligase activity"/>
    <property type="evidence" value="ECO:0007669"/>
    <property type="project" value="UniProtKB-KW"/>
</dbReference>
<dbReference type="Pfam" id="PF00622">
    <property type="entry name" value="SPRY"/>
    <property type="match status" value="1"/>
</dbReference>
<dbReference type="Gene3D" id="2.130.10.10">
    <property type="entry name" value="YVTN repeat-like/Quinoprotein amine dehydrogenase"/>
    <property type="match status" value="1"/>
</dbReference>
<dbReference type="CDD" id="cd11709">
    <property type="entry name" value="SPRY"/>
    <property type="match status" value="1"/>
</dbReference>
<feature type="repeat" description="WD" evidence="4">
    <location>
        <begin position="1163"/>
        <end position="1194"/>
    </location>
</feature>
<dbReference type="Gene3D" id="2.30.30.380">
    <property type="entry name" value="Zn-finger domain of Sec23/24"/>
    <property type="match status" value="1"/>
</dbReference>
<feature type="domain" description="RING-type" evidence="6">
    <location>
        <begin position="215"/>
        <end position="272"/>
    </location>
</feature>
<dbReference type="Gene3D" id="3.30.40.10">
    <property type="entry name" value="Zinc/RING finger domain, C3HC4 (zinc finger)"/>
    <property type="match status" value="1"/>
</dbReference>
<dbReference type="Proteomes" id="UP001152797">
    <property type="component" value="Unassembled WGS sequence"/>
</dbReference>
<dbReference type="SMART" id="SM00184">
    <property type="entry name" value="RING"/>
    <property type="match status" value="1"/>
</dbReference>
<accession>A0A9P1BHW4</accession>
<evidence type="ECO:0000259" key="6">
    <source>
        <dbReference type="PROSITE" id="PS50089"/>
    </source>
</evidence>
<dbReference type="InterPro" id="IPR001680">
    <property type="entry name" value="WD40_rpt"/>
</dbReference>
<dbReference type="Pfam" id="PF00400">
    <property type="entry name" value="WD40"/>
    <property type="match status" value="1"/>
</dbReference>
<dbReference type="InterPro" id="IPR001876">
    <property type="entry name" value="Znf_RanBP2"/>
</dbReference>
<proteinExistence type="predicted"/>
<dbReference type="SMART" id="SM00449">
    <property type="entry name" value="SPRY"/>
    <property type="match status" value="1"/>
</dbReference>
<evidence type="ECO:0000256" key="5">
    <source>
        <dbReference type="PROSITE-ProRule" id="PRU00322"/>
    </source>
</evidence>
<dbReference type="InterPro" id="IPR001841">
    <property type="entry name" value="Znf_RING"/>
</dbReference>
<evidence type="ECO:0000256" key="3">
    <source>
        <dbReference type="ARBA" id="ARBA00022833"/>
    </source>
</evidence>
<dbReference type="Gene3D" id="2.60.120.920">
    <property type="match status" value="1"/>
</dbReference>
<dbReference type="InterPro" id="IPR003877">
    <property type="entry name" value="SPRY_dom"/>
</dbReference>
<dbReference type="SUPFAM" id="SSF50978">
    <property type="entry name" value="WD40 repeat-like"/>
    <property type="match status" value="1"/>
</dbReference>
<dbReference type="GO" id="GO:0008270">
    <property type="term" value="F:zinc ion binding"/>
    <property type="evidence" value="ECO:0007669"/>
    <property type="project" value="UniProtKB-KW"/>
</dbReference>
<keyword evidence="1" id="KW-0479">Metal-binding</keyword>
<dbReference type="PROSITE" id="PS50089">
    <property type="entry name" value="ZF_RING_2"/>
    <property type="match status" value="1"/>
</dbReference>
<keyword evidence="11" id="KW-0436">Ligase</keyword>
<evidence type="ECO:0000256" key="1">
    <source>
        <dbReference type="ARBA" id="ARBA00022723"/>
    </source>
</evidence>
<reference evidence="10" key="2">
    <citation type="submission" date="2024-04" db="EMBL/GenBank/DDBJ databases">
        <authorList>
            <person name="Chen Y."/>
            <person name="Shah S."/>
            <person name="Dougan E. K."/>
            <person name="Thang M."/>
            <person name="Chan C."/>
        </authorList>
    </citation>
    <scope>NUCLEOTIDE SEQUENCE [LARGE SCALE GENOMIC DNA]</scope>
</reference>
<dbReference type="SMART" id="SM00212">
    <property type="entry name" value="UBCc"/>
    <property type="match status" value="1"/>
</dbReference>
<dbReference type="InterPro" id="IPR043136">
    <property type="entry name" value="B30.2/SPRY_sf"/>
</dbReference>
<gene>
    <name evidence="9" type="ORF">C1SCF055_LOCUS2226</name>
</gene>
<evidence type="ECO:0000256" key="4">
    <source>
        <dbReference type="PROSITE-ProRule" id="PRU00221"/>
    </source>
</evidence>
<evidence type="ECO:0000259" key="8">
    <source>
        <dbReference type="PROSITE" id="PS50199"/>
    </source>
</evidence>
<dbReference type="PANTHER" id="PTHR24067">
    <property type="entry name" value="UBIQUITIN-CONJUGATING ENZYME E2"/>
    <property type="match status" value="1"/>
</dbReference>
<dbReference type="Pfam" id="PF00179">
    <property type="entry name" value="UQ_con"/>
    <property type="match status" value="1"/>
</dbReference>
<evidence type="ECO:0000313" key="9">
    <source>
        <dbReference type="EMBL" id="CAI3973764.1"/>
    </source>
</evidence>
<evidence type="ECO:0000313" key="12">
    <source>
        <dbReference type="Proteomes" id="UP001152797"/>
    </source>
</evidence>
<dbReference type="SUPFAM" id="SSF49899">
    <property type="entry name" value="Concanavalin A-like lectins/glucanases"/>
    <property type="match status" value="1"/>
</dbReference>
<evidence type="ECO:0000256" key="2">
    <source>
        <dbReference type="ARBA" id="ARBA00022771"/>
    </source>
</evidence>
<sequence>MSTAATRRLHRELQLVQREPSWGVSAAPLSEDLYTWHCNVAGQPPAGGAPVILHLELTFSAEYPVRPPRVEVLGSTVTHPNVFSTFICLDMLEGGEWASDEEKRRPYMGWSSAYSILAILRQLQTFFFEGDGTQWWKCQLCTLHNPMKNKRCEACDTTRGARDAIGINVEHTPHFQCRCGHQPCGPHWPPFPQSVECDDAPVANVLPEACLENSCVICLGHLDDDARGALKGAPAARPLAQLVDREGQLTCKHFFHLPCAQQLKSNFCPLCRSPFARVAALPDQQTVRRAAKSELSPEPLCQKALEQMARFAGWPLGIVIQLMSFLRRHERVCLSFAVPAWQEAAAAPLFWEAQEVQCFHEKTGPNEDVIGIGVLAQGRGRLATLTAHFDAISRTAWQGGLRKAAWKEPLSHWLPLFIHEQHSRAAAELLSECLRSLADSCSQEQDSHIPPLVFQTLEGRAPAAVDAIVAFPEMMHQLMKQVLYGDRHASLKLLKGYFVMHRLFLHCCDQWPEIRVAADLALQQFLRSEEGRTKQSTPWLAYILQLLTISNVGWDDVKKPFLEEALAREVQFILPRYPKYCPTLPEEETQAAPELPSEWTITDQIPGSDQLSASRATELSRHSIRGAERGWTCISGVARGTGSSAFSVQIRSMPADSAIRIGWVSGEGDLLVGQSSEAWGYHASRSYGHFGWKAHGGRWTRYGPPFEEGDTITAVVQEGEISFMRNGQPLGVAFKVHSHQLPKDASGFRPAVAVRRAAEVHLIAEAPEMQLSFSPEEQRDVAWDANRRGNTLIMFQVFFLSLVRPKGGMQDWSALKEEYDKRYGFPAPEMSAALFEMFSEVHQIRELPGHVAWRKFLDLIGFPDLGTEELQVLLRQGYERAKTMGYKQGHKWLWRFMRRRDFGRFEACLDAMQNRGIAFDEVTYNFAMYGVLLNKKQDDELARQVLLDMEEEGRFHPALLRLQRGFLESYFELKAVEATPNRWNLLKVTRTFWQISVNFKRKRVKDTRAGLAAGNNPNPGVAAPLGSNPFAPAPVGQAAGAGAGAARAGVPDEAATGPMLGKGSELEKVYYMPHNMGHNDGVNCMIMAEGKIFSGGRDENLFVWRPERSPSGEMQLVQDCPEIRLGSSITSLCYEASSTWLFCGLWSGAIRAFCKQPVKDEQLLGHKRSVTCLQVHSSVLISGSNEGTVRLWTIGPTGSFQCHGQPLTNPSGPVNCLRVFNGALWVGGQQGITCFDLESLQARGTIASQHPITGLLQFENFMIATFRNGEVSIYDASGAQIFNRQPMGEHTSNTAVQLMMHPVANKPMLLCGQTLGYITAYDLPEFRPRGSFCCKDRSDVKAIVDAQSEGLFLTAGLHGDIIIWRWTQGGPQTSVSPFAPSPFGAPGGMPGMPATAQPCGGMMM</sequence>
<evidence type="ECO:0000259" key="7">
    <source>
        <dbReference type="PROSITE" id="PS50127"/>
    </source>
</evidence>
<dbReference type="InterPro" id="IPR036322">
    <property type="entry name" value="WD40_repeat_dom_sf"/>
</dbReference>
<dbReference type="PROSITE" id="PS50127">
    <property type="entry name" value="UBC_2"/>
    <property type="match status" value="1"/>
</dbReference>
<dbReference type="SUPFAM" id="SSF54495">
    <property type="entry name" value="UBC-like"/>
    <property type="match status" value="1"/>
</dbReference>
<dbReference type="SUPFAM" id="SSF90209">
    <property type="entry name" value="Ran binding protein zinc finger-like"/>
    <property type="match status" value="1"/>
</dbReference>
<dbReference type="SMART" id="SM00320">
    <property type="entry name" value="WD40"/>
    <property type="match status" value="4"/>
</dbReference>
<keyword evidence="2 5" id="KW-0863">Zinc-finger</keyword>
<keyword evidence="12" id="KW-1185">Reference proteome</keyword>
<name>A0A9P1BHW4_9DINO</name>
<dbReference type="CDD" id="cd23955">
    <property type="entry name" value="UBCc_invertebrate"/>
    <property type="match status" value="1"/>
</dbReference>
<feature type="domain" description="RanBP2-type" evidence="8">
    <location>
        <begin position="130"/>
        <end position="161"/>
    </location>
</feature>
<dbReference type="InterPro" id="IPR050113">
    <property type="entry name" value="Ub_conjugating_enzyme"/>
</dbReference>
<dbReference type="EMBL" id="CAMXCT010000096">
    <property type="protein sequence ID" value="CAI3973764.1"/>
    <property type="molecule type" value="Genomic_DNA"/>
</dbReference>
<dbReference type="PROSITE" id="PS50199">
    <property type="entry name" value="ZF_RANBP2_2"/>
    <property type="match status" value="1"/>
</dbReference>
<keyword evidence="3" id="KW-0862">Zinc</keyword>
<dbReference type="InterPro" id="IPR016135">
    <property type="entry name" value="UBQ-conjugating_enzyme/RWD"/>
</dbReference>
<reference evidence="9" key="1">
    <citation type="submission" date="2022-10" db="EMBL/GenBank/DDBJ databases">
        <authorList>
            <person name="Chen Y."/>
            <person name="Dougan E. K."/>
            <person name="Chan C."/>
            <person name="Rhodes N."/>
            <person name="Thang M."/>
        </authorList>
    </citation>
    <scope>NUCLEOTIDE SEQUENCE</scope>
</reference>
<dbReference type="EMBL" id="CAMXCT030000096">
    <property type="protein sequence ID" value="CAL4761076.1"/>
    <property type="molecule type" value="Genomic_DNA"/>
</dbReference>
<organism evidence="9">
    <name type="scientific">Cladocopium goreaui</name>
    <dbReference type="NCBI Taxonomy" id="2562237"/>
    <lineage>
        <taxon>Eukaryota</taxon>
        <taxon>Sar</taxon>
        <taxon>Alveolata</taxon>
        <taxon>Dinophyceae</taxon>
        <taxon>Suessiales</taxon>
        <taxon>Symbiodiniaceae</taxon>
        <taxon>Cladocopium</taxon>
    </lineage>
</organism>
<dbReference type="PROSITE" id="PS50082">
    <property type="entry name" value="WD_REPEATS_2"/>
    <property type="match status" value="1"/>
</dbReference>
<dbReference type="PROSITE" id="PS01358">
    <property type="entry name" value="ZF_RANBP2_1"/>
    <property type="match status" value="1"/>
</dbReference>
<dbReference type="EMBL" id="CAMXCT020000096">
    <property type="protein sequence ID" value="CAL1127139.1"/>
    <property type="molecule type" value="Genomic_DNA"/>
</dbReference>
<dbReference type="CDD" id="cd16448">
    <property type="entry name" value="RING-H2"/>
    <property type="match status" value="1"/>
</dbReference>
<dbReference type="InterPro" id="IPR015943">
    <property type="entry name" value="WD40/YVTN_repeat-like_dom_sf"/>
</dbReference>
<dbReference type="SUPFAM" id="SSF57850">
    <property type="entry name" value="RING/U-box"/>
    <property type="match status" value="1"/>
</dbReference>
<protein>
    <submittedName>
        <fullName evidence="11">Ubiquitin-conjugating enzyme E2 2 (E 2 ubiquitin-conjugating enzyme 2) (RAD6 homolog) (Ubiquitin carrier protein 2) (Ubiquitin-protein ligase 2)</fullName>
    </submittedName>
</protein>
<dbReference type="InterPro" id="IPR036443">
    <property type="entry name" value="Znf_RanBP2_sf"/>
</dbReference>
<dbReference type="OrthoDB" id="109543at2759"/>
<evidence type="ECO:0000313" key="11">
    <source>
        <dbReference type="EMBL" id="CAL4761076.1"/>
    </source>
</evidence>
<dbReference type="PROSITE" id="PS50294">
    <property type="entry name" value="WD_REPEATS_REGION"/>
    <property type="match status" value="1"/>
</dbReference>
<feature type="domain" description="UBC core" evidence="7">
    <location>
        <begin position="4"/>
        <end position="163"/>
    </location>
</feature>
<dbReference type="InterPro" id="IPR013320">
    <property type="entry name" value="ConA-like_dom_sf"/>
</dbReference>
<dbReference type="Gene3D" id="3.10.110.10">
    <property type="entry name" value="Ubiquitin Conjugating Enzyme"/>
    <property type="match status" value="1"/>
</dbReference>
<keyword evidence="4" id="KW-0853">WD repeat</keyword>
<dbReference type="SMART" id="SM00547">
    <property type="entry name" value="ZnF_RBZ"/>
    <property type="match status" value="1"/>
</dbReference>